<evidence type="ECO:0000313" key="2">
    <source>
        <dbReference type="Proteomes" id="UP000271087"/>
    </source>
</evidence>
<protein>
    <submittedName>
        <fullName evidence="1">Uncharacterized protein</fullName>
    </submittedName>
</protein>
<dbReference type="EMBL" id="UYRW01006035">
    <property type="protein sequence ID" value="VDM94193.1"/>
    <property type="molecule type" value="Genomic_DNA"/>
</dbReference>
<feature type="non-terminal residue" evidence="1">
    <location>
        <position position="1"/>
    </location>
</feature>
<gene>
    <name evidence="1" type="ORF">NOO_LOCUS10466</name>
</gene>
<evidence type="ECO:0000313" key="1">
    <source>
        <dbReference type="EMBL" id="VDM94193.1"/>
    </source>
</evidence>
<keyword evidence="2" id="KW-1185">Reference proteome</keyword>
<organism evidence="1 2">
    <name type="scientific">Onchocerca ochengi</name>
    <name type="common">Filarial nematode worm</name>
    <dbReference type="NCBI Taxonomy" id="42157"/>
    <lineage>
        <taxon>Eukaryota</taxon>
        <taxon>Metazoa</taxon>
        <taxon>Ecdysozoa</taxon>
        <taxon>Nematoda</taxon>
        <taxon>Chromadorea</taxon>
        <taxon>Rhabditida</taxon>
        <taxon>Spirurina</taxon>
        <taxon>Spiruromorpha</taxon>
        <taxon>Filarioidea</taxon>
        <taxon>Onchocercidae</taxon>
        <taxon>Onchocerca</taxon>
    </lineage>
</organism>
<dbReference type="AlphaFoldDB" id="A0A3P7JSJ7"/>
<dbReference type="OrthoDB" id="5834751at2759"/>
<reference evidence="1 2" key="1">
    <citation type="submission" date="2018-08" db="EMBL/GenBank/DDBJ databases">
        <authorList>
            <person name="Laetsch R D."/>
            <person name="Stevens L."/>
            <person name="Kumar S."/>
            <person name="Blaxter L. M."/>
        </authorList>
    </citation>
    <scope>NUCLEOTIDE SEQUENCE [LARGE SCALE GENOMIC DNA]</scope>
</reference>
<accession>A0A3P7JSJ7</accession>
<proteinExistence type="predicted"/>
<name>A0A3P7JSJ7_ONCOC</name>
<dbReference type="Proteomes" id="UP000271087">
    <property type="component" value="Unassembled WGS sequence"/>
</dbReference>
<sequence>RIRDAIIIGRSVGVFRGWKIACIIDEDSIGNGSKVNFTTDGIEFKGDVHTLLFGMEREFCELHLKLNDKKQTNVSFNSDHIMKKHALSYQKAAKATEEIAISDNKLRQKHLAMANQSALPFSDNTVKYEMKGMNYHQKLIQQYINATSSLQCHNISNWDARANDILRFNCAQLLPLDAQCPFSSSRTSENQHIKCCCGHRSFCNYNIDMIKRAEAKSIPNLCEYNNEYQYLLHDYFYPAKPNSTHSCLLHFVSENALQDMNPHLPRENSVIFFLPGSAIQPIDFSYALLKPNECDFLDVDLKYDYLRTRYCYNSTALLQYLDTRFMPMRLFACRCVTKPGEIPCDSLLKQSIAEKAKASVRA</sequence>